<accession>A0AC60R2B9</accession>
<evidence type="ECO:0000313" key="1">
    <source>
        <dbReference type="EMBL" id="KAG0445612.1"/>
    </source>
</evidence>
<comment type="caution">
    <text evidence="1">The sequence shown here is derived from an EMBL/GenBank/DDBJ whole genome shotgun (WGS) entry which is preliminary data.</text>
</comment>
<name>A0AC60R2B9_IXOPE</name>
<gene>
    <name evidence="1" type="ORF">HPB47_013469</name>
</gene>
<keyword evidence="2" id="KW-1185">Reference proteome</keyword>
<sequence length="262" mass="29322">MAASRLHATLERANRAYVLIPGKRGNPAVAVGTDGNASGRNIQENLNDTRVKAIFRQKELPRLPVAPLHESLTRYLESLEPLLSQTELDHAREILQQLLRVVDMSPETDVGIGILTTEHRDVWAESYKRLCQDSKNAACVEAIRKAVFVLCLDRPLNNSEPYEVACPQQMFVGGRDGENAANRWCDKSLQTRRLRKADFPDDLLDNSLKRLIFAPSTPTPAPRQGKKKLAVIPYTHNTAHRLKALASRFEVGVAFSCKFKLS</sequence>
<protein>
    <submittedName>
        <fullName evidence="1">Uncharacterized protein</fullName>
    </submittedName>
</protein>
<organism evidence="1 2">
    <name type="scientific">Ixodes persulcatus</name>
    <name type="common">Taiga tick</name>
    <dbReference type="NCBI Taxonomy" id="34615"/>
    <lineage>
        <taxon>Eukaryota</taxon>
        <taxon>Metazoa</taxon>
        <taxon>Ecdysozoa</taxon>
        <taxon>Arthropoda</taxon>
        <taxon>Chelicerata</taxon>
        <taxon>Arachnida</taxon>
        <taxon>Acari</taxon>
        <taxon>Parasitiformes</taxon>
        <taxon>Ixodida</taxon>
        <taxon>Ixodoidea</taxon>
        <taxon>Ixodidae</taxon>
        <taxon>Ixodinae</taxon>
        <taxon>Ixodes</taxon>
    </lineage>
</organism>
<evidence type="ECO:0000313" key="2">
    <source>
        <dbReference type="Proteomes" id="UP000805193"/>
    </source>
</evidence>
<proteinExistence type="predicted"/>
<dbReference type="EMBL" id="JABSTQ010000158">
    <property type="protein sequence ID" value="KAG0445612.1"/>
    <property type="molecule type" value="Genomic_DNA"/>
</dbReference>
<reference evidence="1 2" key="1">
    <citation type="journal article" date="2020" name="Cell">
        <title>Large-Scale Comparative Analyses of Tick Genomes Elucidate Their Genetic Diversity and Vector Capacities.</title>
        <authorList>
            <consortium name="Tick Genome and Microbiome Consortium (TIGMIC)"/>
            <person name="Jia N."/>
            <person name="Wang J."/>
            <person name="Shi W."/>
            <person name="Du L."/>
            <person name="Sun Y."/>
            <person name="Zhan W."/>
            <person name="Jiang J.F."/>
            <person name="Wang Q."/>
            <person name="Zhang B."/>
            <person name="Ji P."/>
            <person name="Bell-Sakyi L."/>
            <person name="Cui X.M."/>
            <person name="Yuan T.T."/>
            <person name="Jiang B.G."/>
            <person name="Yang W.F."/>
            <person name="Lam T.T."/>
            <person name="Chang Q.C."/>
            <person name="Ding S.J."/>
            <person name="Wang X.J."/>
            <person name="Zhu J.G."/>
            <person name="Ruan X.D."/>
            <person name="Zhao L."/>
            <person name="Wei J.T."/>
            <person name="Ye R.Z."/>
            <person name="Que T.C."/>
            <person name="Du C.H."/>
            <person name="Zhou Y.H."/>
            <person name="Cheng J.X."/>
            <person name="Dai P.F."/>
            <person name="Guo W.B."/>
            <person name="Han X.H."/>
            <person name="Huang E.J."/>
            <person name="Li L.F."/>
            <person name="Wei W."/>
            <person name="Gao Y.C."/>
            <person name="Liu J.Z."/>
            <person name="Shao H.Z."/>
            <person name="Wang X."/>
            <person name="Wang C.C."/>
            <person name="Yang T.C."/>
            <person name="Huo Q.B."/>
            <person name="Li W."/>
            <person name="Chen H.Y."/>
            <person name="Chen S.E."/>
            <person name="Zhou L.G."/>
            <person name="Ni X.B."/>
            <person name="Tian J.H."/>
            <person name="Sheng Y."/>
            <person name="Liu T."/>
            <person name="Pan Y.S."/>
            <person name="Xia L.Y."/>
            <person name="Li J."/>
            <person name="Zhao F."/>
            <person name="Cao W.C."/>
        </authorList>
    </citation>
    <scope>NUCLEOTIDE SEQUENCE [LARGE SCALE GENOMIC DNA]</scope>
    <source>
        <strain evidence="1">Iper-2018</strain>
    </source>
</reference>
<dbReference type="Proteomes" id="UP000805193">
    <property type="component" value="Unassembled WGS sequence"/>
</dbReference>